<evidence type="ECO:0000313" key="4">
    <source>
        <dbReference type="Proteomes" id="UP000711614"/>
    </source>
</evidence>
<dbReference type="InterPro" id="IPR049449">
    <property type="entry name" value="TesB_ACOT8-like_N"/>
</dbReference>
<protein>
    <recommendedName>
        <fullName evidence="5">Thioesterase family protein</fullName>
    </recommendedName>
</protein>
<dbReference type="InterPro" id="IPR049450">
    <property type="entry name" value="ACOT8-like_C"/>
</dbReference>
<evidence type="ECO:0000313" key="3">
    <source>
        <dbReference type="EMBL" id="MBP2414714.1"/>
    </source>
</evidence>
<sequence length="271" mass="28641">MSTPLLAEPSAVFSMHDGAWLPSALSRGPWDERAQHGGAAGALLAHVAESELPDHSWTLSRMSMELVKPVPVAPLHSRTALHPGRSTMRMTVDLLSGEVLVARAHMLAVRGQGFTLPDGVPGWSPDRLLPGPASCSEPAVIPGMPHGTSFYYNAVEHRMAGGNIARPGPGAAWFRLRVPIIDGATTTPFMLAAAVADSGSGISWVLPPETYLFANADLSLHLHRAPAGEWLGMESESQVDGGGAGTTLSRLYDVDGPVGVAVQTLVVRERR</sequence>
<gene>
    <name evidence="3" type="ORF">JOF48_003513</name>
</gene>
<dbReference type="SUPFAM" id="SSF54637">
    <property type="entry name" value="Thioesterase/thiol ester dehydrase-isomerase"/>
    <property type="match status" value="1"/>
</dbReference>
<feature type="domain" description="Acyl-CoA thioesterase-like C-terminal" evidence="2">
    <location>
        <begin position="134"/>
        <end position="267"/>
    </location>
</feature>
<dbReference type="RefSeq" id="WP_209682961.1">
    <property type="nucleotide sequence ID" value="NZ_JAGIOI010000001.1"/>
</dbReference>
<dbReference type="InterPro" id="IPR042171">
    <property type="entry name" value="Acyl-CoA_hotdog"/>
</dbReference>
<evidence type="ECO:0008006" key="5">
    <source>
        <dbReference type="Google" id="ProtNLM"/>
    </source>
</evidence>
<keyword evidence="4" id="KW-1185">Reference proteome</keyword>
<comment type="caution">
    <text evidence="3">The sequence shown here is derived from an EMBL/GenBank/DDBJ whole genome shotgun (WGS) entry which is preliminary data.</text>
</comment>
<organism evidence="3 4">
    <name type="scientific">Arthrobacter stackebrandtii</name>
    <dbReference type="NCBI Taxonomy" id="272161"/>
    <lineage>
        <taxon>Bacteria</taxon>
        <taxon>Bacillati</taxon>
        <taxon>Actinomycetota</taxon>
        <taxon>Actinomycetes</taxon>
        <taxon>Micrococcales</taxon>
        <taxon>Micrococcaceae</taxon>
        <taxon>Arthrobacter</taxon>
    </lineage>
</organism>
<name>A0ABS4Z0Y4_9MICC</name>
<dbReference type="Pfam" id="PF20789">
    <property type="entry name" value="4HBT_3C"/>
    <property type="match status" value="1"/>
</dbReference>
<dbReference type="Gene3D" id="2.40.160.210">
    <property type="entry name" value="Acyl-CoA thioesterase, double hotdog domain"/>
    <property type="match status" value="1"/>
</dbReference>
<dbReference type="EMBL" id="JAGIOI010000001">
    <property type="protein sequence ID" value="MBP2414714.1"/>
    <property type="molecule type" value="Genomic_DNA"/>
</dbReference>
<feature type="domain" description="Acyl-CoA thioesterase-like N-terminal HotDog" evidence="1">
    <location>
        <begin position="27"/>
        <end position="105"/>
    </location>
</feature>
<dbReference type="Pfam" id="PF13622">
    <property type="entry name" value="4HBT_3"/>
    <property type="match status" value="1"/>
</dbReference>
<accession>A0ABS4Z0Y4</accession>
<evidence type="ECO:0000259" key="2">
    <source>
        <dbReference type="Pfam" id="PF20789"/>
    </source>
</evidence>
<reference evidence="3 4" key="1">
    <citation type="submission" date="2021-03" db="EMBL/GenBank/DDBJ databases">
        <title>Sequencing the genomes of 1000 actinobacteria strains.</title>
        <authorList>
            <person name="Klenk H.-P."/>
        </authorList>
    </citation>
    <scope>NUCLEOTIDE SEQUENCE [LARGE SCALE GENOMIC DNA]</scope>
    <source>
        <strain evidence="3 4">DSM 16005</strain>
    </source>
</reference>
<evidence type="ECO:0000259" key="1">
    <source>
        <dbReference type="Pfam" id="PF13622"/>
    </source>
</evidence>
<proteinExistence type="predicted"/>
<dbReference type="InterPro" id="IPR029069">
    <property type="entry name" value="HotDog_dom_sf"/>
</dbReference>
<dbReference type="Proteomes" id="UP000711614">
    <property type="component" value="Unassembled WGS sequence"/>
</dbReference>